<protein>
    <submittedName>
        <fullName evidence="1">Uncharacterized protein</fullName>
    </submittedName>
</protein>
<accession>A0AAP3AN87</accession>
<dbReference type="RefSeq" id="WP_064971186.1">
    <property type="nucleotide sequence ID" value="NZ_CP081926.1"/>
</dbReference>
<gene>
    <name evidence="1" type="ORF">OKE68_11945</name>
</gene>
<evidence type="ECO:0000313" key="2">
    <source>
        <dbReference type="Proteomes" id="UP001207440"/>
    </source>
</evidence>
<comment type="caution">
    <text evidence="1">The sequence shown here is derived from an EMBL/GenBank/DDBJ whole genome shotgun (WGS) entry which is preliminary data.</text>
</comment>
<name>A0AAP3AN87_RIEAN</name>
<sequence>MEMIQPQFITDSAGKQLAVISIADYNDLLAKSELYDTVNTSVYNIPNDHKEEIKLGQEDIKNGKYKANDDVRTNALRLCTK</sequence>
<proteinExistence type="predicted"/>
<organism evidence="1 2">
    <name type="scientific">Riemerella anatipestifer</name>
    <name type="common">Moraxella anatipestifer</name>
    <dbReference type="NCBI Taxonomy" id="34085"/>
    <lineage>
        <taxon>Bacteria</taxon>
        <taxon>Pseudomonadati</taxon>
        <taxon>Bacteroidota</taxon>
        <taxon>Flavobacteriia</taxon>
        <taxon>Flavobacteriales</taxon>
        <taxon>Weeksellaceae</taxon>
        <taxon>Riemerella</taxon>
    </lineage>
</organism>
<dbReference type="Proteomes" id="UP001207440">
    <property type="component" value="Unassembled WGS sequence"/>
</dbReference>
<dbReference type="EMBL" id="JAOZYT010000169">
    <property type="protein sequence ID" value="MCW0525013.1"/>
    <property type="molecule type" value="Genomic_DNA"/>
</dbReference>
<reference evidence="1" key="1">
    <citation type="submission" date="2022-10" db="EMBL/GenBank/DDBJ databases">
        <title>Sifting through the core-genome to identify putative cross-protective antigens against Riemerella anatipestifer.</title>
        <authorList>
            <person name="Zheng X."/>
            <person name="Zhang W."/>
        </authorList>
    </citation>
    <scope>NUCLEOTIDE SEQUENCE</scope>
    <source>
        <strain evidence="1">ZWRA178</strain>
    </source>
</reference>
<dbReference type="AlphaFoldDB" id="A0AAP3AN87"/>
<evidence type="ECO:0000313" key="1">
    <source>
        <dbReference type="EMBL" id="MCW0525013.1"/>
    </source>
</evidence>